<dbReference type="InterPro" id="IPR009531">
    <property type="entry name" value="DUF1150"/>
</dbReference>
<sequence length="75" mass="8453">MYTKHDLSQFDEGRIVYVRPVKTKDLPEDVQAGLVGLDEIYAVHNSDGERLALVKDRALAFVLARQNDFAPVTVH</sequence>
<proteinExistence type="predicted"/>
<dbReference type="Proteomes" id="UP001241605">
    <property type="component" value="Chromosome"/>
</dbReference>
<accession>A0ABY8QJS3</accession>
<evidence type="ECO:0000313" key="1">
    <source>
        <dbReference type="EMBL" id="WGW04233.1"/>
    </source>
</evidence>
<protein>
    <submittedName>
        <fullName evidence="1">DUF1150 family protein</fullName>
    </submittedName>
</protein>
<organism evidence="1 2">
    <name type="scientific">Tropicibacter oceani</name>
    <dbReference type="NCBI Taxonomy" id="3058420"/>
    <lineage>
        <taxon>Bacteria</taxon>
        <taxon>Pseudomonadati</taxon>
        <taxon>Pseudomonadota</taxon>
        <taxon>Alphaproteobacteria</taxon>
        <taxon>Rhodobacterales</taxon>
        <taxon>Roseobacteraceae</taxon>
        <taxon>Tropicibacter</taxon>
    </lineage>
</organism>
<dbReference type="EMBL" id="CP124616">
    <property type="protein sequence ID" value="WGW04233.1"/>
    <property type="molecule type" value="Genomic_DNA"/>
</dbReference>
<name>A0ABY8QJS3_9RHOB</name>
<gene>
    <name evidence="1" type="ORF">QF118_01470</name>
</gene>
<reference evidence="1 2" key="1">
    <citation type="submission" date="2023-05" db="EMBL/GenBank/DDBJ databases">
        <title>YMD87, complete Genome.</title>
        <authorList>
            <person name="Zhang J."/>
            <person name="Xu X."/>
        </authorList>
    </citation>
    <scope>NUCLEOTIDE SEQUENCE [LARGE SCALE GENOMIC DNA]</scope>
    <source>
        <strain evidence="1 2">YMD87</strain>
    </source>
</reference>
<dbReference type="RefSeq" id="WP_282300864.1">
    <property type="nucleotide sequence ID" value="NZ_CP124616.1"/>
</dbReference>
<keyword evidence="2" id="KW-1185">Reference proteome</keyword>
<dbReference type="Pfam" id="PF06620">
    <property type="entry name" value="DUF1150"/>
    <property type="match status" value="1"/>
</dbReference>
<evidence type="ECO:0000313" key="2">
    <source>
        <dbReference type="Proteomes" id="UP001241605"/>
    </source>
</evidence>